<feature type="compositionally biased region" description="Low complexity" evidence="1">
    <location>
        <begin position="155"/>
        <end position="197"/>
    </location>
</feature>
<dbReference type="Proteomes" id="UP000595703">
    <property type="component" value="Chromosome"/>
</dbReference>
<keyword evidence="2" id="KW-0812">Transmembrane</keyword>
<evidence type="ECO:0000256" key="2">
    <source>
        <dbReference type="SAM" id="Phobius"/>
    </source>
</evidence>
<protein>
    <submittedName>
        <fullName evidence="3">Uncharacterized protein</fullName>
    </submittedName>
</protein>
<evidence type="ECO:0000256" key="1">
    <source>
        <dbReference type="SAM" id="MobiDB-lite"/>
    </source>
</evidence>
<sequence length="226" mass="21910">MVRTAVVEVAAWWALLVALDVVLISSVGPVELLVAAVAAAGGALAARRVRRAVRLGRPHGRGAPRAVAALPWSLLRGTAVLARAVLRGGRRPGGVRRVVLRPGTGAGWAGLLLAASADTCVLTVDEDRRAGAGAGADTGTDGASGAESGTGSGSDAGSDVGAGTRSGSDAGSGAESGTRSGSDAASDAGSGSDAVSGRPGTTVRVHTLSRGPGAVERALGGPGGRR</sequence>
<keyword evidence="2" id="KW-1133">Transmembrane helix</keyword>
<name>A0A7U3VLI6_9ACTN</name>
<gene>
    <name evidence="3" type="ORF">RVR_447</name>
</gene>
<organism evidence="3 4">
    <name type="scientific">Actinacidiphila reveromycinica</name>
    <dbReference type="NCBI Taxonomy" id="659352"/>
    <lineage>
        <taxon>Bacteria</taxon>
        <taxon>Bacillati</taxon>
        <taxon>Actinomycetota</taxon>
        <taxon>Actinomycetes</taxon>
        <taxon>Kitasatosporales</taxon>
        <taxon>Streptomycetaceae</taxon>
        <taxon>Actinacidiphila</taxon>
    </lineage>
</organism>
<feature type="transmembrane region" description="Helical" evidence="2">
    <location>
        <begin position="12"/>
        <end position="45"/>
    </location>
</feature>
<dbReference type="KEGG" id="arev:RVR_447"/>
<feature type="region of interest" description="Disordered" evidence="1">
    <location>
        <begin position="131"/>
        <end position="226"/>
    </location>
</feature>
<dbReference type="RefSeq" id="WP_202232063.1">
    <property type="nucleotide sequence ID" value="NZ_AP018365.1"/>
</dbReference>
<evidence type="ECO:0000313" key="3">
    <source>
        <dbReference type="EMBL" id="BBA95547.1"/>
    </source>
</evidence>
<evidence type="ECO:0000313" key="4">
    <source>
        <dbReference type="Proteomes" id="UP000595703"/>
    </source>
</evidence>
<accession>A0A7U3VLI6</accession>
<feature type="compositionally biased region" description="Low complexity" evidence="1">
    <location>
        <begin position="135"/>
        <end position="147"/>
    </location>
</feature>
<proteinExistence type="predicted"/>
<keyword evidence="4" id="KW-1185">Reference proteome</keyword>
<reference evidence="3 4" key="3">
    <citation type="journal article" date="2011" name="Nat. Chem. Biol.">
        <title>Reveromycin A biosynthesis uses RevG and RevJ for stereospecific spiroacetal formation.</title>
        <authorList>
            <person name="Takahashi S."/>
            <person name="Toyoda A."/>
            <person name="Sekiyama Y."/>
            <person name="Takagi H."/>
            <person name="Nogawa T."/>
            <person name="Uramoto M."/>
            <person name="Suzuki R."/>
            <person name="Koshino H."/>
            <person name="Kumano T."/>
            <person name="Panthee S."/>
            <person name="Dairi T."/>
            <person name="Ishikawa J."/>
            <person name="Ikeda H."/>
            <person name="Sakaki Y."/>
            <person name="Osada H."/>
        </authorList>
    </citation>
    <scope>NUCLEOTIDE SEQUENCE [LARGE SCALE GENOMIC DNA]</scope>
    <source>
        <strain evidence="3 4">SN-593</strain>
    </source>
</reference>
<reference evidence="3 4" key="4">
    <citation type="journal article" date="2020" name="Sci. Rep.">
        <title>beta-carboline chemical signals induce reveromycin production through a LuxR family regulator in Streptomyces sp. SN-593.</title>
        <authorList>
            <person name="Panthee S."/>
            <person name="Kito N."/>
            <person name="Hayashi T."/>
            <person name="Shimizu T."/>
            <person name="Ishikawa J."/>
            <person name="Hamamoto H."/>
            <person name="Osada H."/>
            <person name="Takahashi S."/>
        </authorList>
    </citation>
    <scope>NUCLEOTIDE SEQUENCE [LARGE SCALE GENOMIC DNA]</scope>
    <source>
        <strain evidence="3 4">SN-593</strain>
    </source>
</reference>
<dbReference type="AlphaFoldDB" id="A0A7U3VLI6"/>
<reference evidence="3 4" key="2">
    <citation type="journal article" date="2011" name="J. Antibiot.">
        <title>Furaquinocins I and J: novel polyketide isoprenoid hybrid compounds from Streptomyces reveromyceticus SN-593.</title>
        <authorList>
            <person name="Panthee S."/>
            <person name="Takahashi S."/>
            <person name="Takagi H."/>
            <person name="Nogawa T."/>
            <person name="Oowada E."/>
            <person name="Uramoto M."/>
            <person name="Osada H."/>
        </authorList>
    </citation>
    <scope>NUCLEOTIDE SEQUENCE [LARGE SCALE GENOMIC DNA]</scope>
    <source>
        <strain evidence="3 4">SN-593</strain>
    </source>
</reference>
<keyword evidence="2" id="KW-0472">Membrane</keyword>
<dbReference type="EMBL" id="AP018365">
    <property type="protein sequence ID" value="BBA95547.1"/>
    <property type="molecule type" value="Genomic_DNA"/>
</dbReference>
<reference evidence="3 4" key="1">
    <citation type="journal article" date="2010" name="J. Bacteriol.">
        <title>Biochemical characterization of a novel indole prenyltransferase from Streptomyces sp. SN-593.</title>
        <authorList>
            <person name="Takahashi S."/>
            <person name="Takagi H."/>
            <person name="Toyoda A."/>
            <person name="Uramoto M."/>
            <person name="Nogawa T."/>
            <person name="Ueki M."/>
            <person name="Sakaki Y."/>
            <person name="Osada H."/>
        </authorList>
    </citation>
    <scope>NUCLEOTIDE SEQUENCE [LARGE SCALE GENOMIC DNA]</scope>
    <source>
        <strain evidence="3 4">SN-593</strain>
    </source>
</reference>